<reference evidence="1" key="2">
    <citation type="submission" date="2023-02" db="EMBL/GenBank/DDBJ databases">
        <authorList>
            <person name="Swenson N.G."/>
            <person name="Wegrzyn J.L."/>
            <person name="Mcevoy S.L."/>
        </authorList>
    </citation>
    <scope>NUCLEOTIDE SEQUENCE</scope>
    <source>
        <strain evidence="1">91603</strain>
        <tissue evidence="1">Leaf</tissue>
    </source>
</reference>
<evidence type="ECO:0000313" key="2">
    <source>
        <dbReference type="Proteomes" id="UP001064489"/>
    </source>
</evidence>
<dbReference type="InterPro" id="IPR013783">
    <property type="entry name" value="Ig-like_fold"/>
</dbReference>
<gene>
    <name evidence="1" type="ORF">LWI28_018671</name>
</gene>
<dbReference type="Gene3D" id="2.60.40.10">
    <property type="entry name" value="Immunoglobulins"/>
    <property type="match status" value="1"/>
</dbReference>
<dbReference type="SUPFAM" id="SSF81296">
    <property type="entry name" value="E set domains"/>
    <property type="match status" value="1"/>
</dbReference>
<sequence>MTVVGQWWRLRLSRSPIRLDPTPFGATARDGGVNFSIYSSNAVSATLCLITLSDLHQAVISRGQFGVLKPDENCWPQMACRIPSCEDEASMLISCICSFN</sequence>
<protein>
    <submittedName>
        <fullName evidence="1">Uncharacterized protein</fullName>
    </submittedName>
</protein>
<name>A0AAD5J529_ACENE</name>
<dbReference type="EMBL" id="JAJSOW010000101">
    <property type="protein sequence ID" value="KAI9181795.1"/>
    <property type="molecule type" value="Genomic_DNA"/>
</dbReference>
<dbReference type="AlphaFoldDB" id="A0AAD5J529"/>
<dbReference type="Proteomes" id="UP001064489">
    <property type="component" value="Chromosome 4"/>
</dbReference>
<keyword evidence="2" id="KW-1185">Reference proteome</keyword>
<accession>A0AAD5J529</accession>
<comment type="caution">
    <text evidence="1">The sequence shown here is derived from an EMBL/GenBank/DDBJ whole genome shotgun (WGS) entry which is preliminary data.</text>
</comment>
<reference evidence="1" key="1">
    <citation type="journal article" date="2022" name="Plant J.">
        <title>Strategies of tolerance reflected in two North American maple genomes.</title>
        <authorList>
            <person name="McEvoy S.L."/>
            <person name="Sezen U.U."/>
            <person name="Trouern-Trend A."/>
            <person name="McMahon S.M."/>
            <person name="Schaberg P.G."/>
            <person name="Yang J."/>
            <person name="Wegrzyn J.L."/>
            <person name="Swenson N.G."/>
        </authorList>
    </citation>
    <scope>NUCLEOTIDE SEQUENCE</scope>
    <source>
        <strain evidence="1">91603</strain>
    </source>
</reference>
<organism evidence="1 2">
    <name type="scientific">Acer negundo</name>
    <name type="common">Box elder</name>
    <dbReference type="NCBI Taxonomy" id="4023"/>
    <lineage>
        <taxon>Eukaryota</taxon>
        <taxon>Viridiplantae</taxon>
        <taxon>Streptophyta</taxon>
        <taxon>Embryophyta</taxon>
        <taxon>Tracheophyta</taxon>
        <taxon>Spermatophyta</taxon>
        <taxon>Magnoliopsida</taxon>
        <taxon>eudicotyledons</taxon>
        <taxon>Gunneridae</taxon>
        <taxon>Pentapetalae</taxon>
        <taxon>rosids</taxon>
        <taxon>malvids</taxon>
        <taxon>Sapindales</taxon>
        <taxon>Sapindaceae</taxon>
        <taxon>Hippocastanoideae</taxon>
        <taxon>Acereae</taxon>
        <taxon>Acer</taxon>
    </lineage>
</organism>
<proteinExistence type="predicted"/>
<dbReference type="InterPro" id="IPR014756">
    <property type="entry name" value="Ig_E-set"/>
</dbReference>
<evidence type="ECO:0000313" key="1">
    <source>
        <dbReference type="EMBL" id="KAI9181795.1"/>
    </source>
</evidence>